<reference evidence="1" key="1">
    <citation type="submission" date="2022-07" db="EMBL/GenBank/DDBJ databases">
        <title>Phylogenomic reconstructions and comparative analyses of Kickxellomycotina fungi.</title>
        <authorList>
            <person name="Reynolds N.K."/>
            <person name="Stajich J.E."/>
            <person name="Barry K."/>
            <person name="Grigoriev I.V."/>
            <person name="Crous P."/>
            <person name="Smith M.E."/>
        </authorList>
    </citation>
    <scope>NUCLEOTIDE SEQUENCE</scope>
    <source>
        <strain evidence="1">NRRL 5244</strain>
    </source>
</reference>
<keyword evidence="2" id="KW-1185">Reference proteome</keyword>
<dbReference type="EMBL" id="JANBPW010003854">
    <property type="protein sequence ID" value="KAJ1936520.1"/>
    <property type="molecule type" value="Genomic_DNA"/>
</dbReference>
<organism evidence="1 2">
    <name type="scientific">Linderina macrospora</name>
    <dbReference type="NCBI Taxonomy" id="4868"/>
    <lineage>
        <taxon>Eukaryota</taxon>
        <taxon>Fungi</taxon>
        <taxon>Fungi incertae sedis</taxon>
        <taxon>Zoopagomycota</taxon>
        <taxon>Kickxellomycotina</taxon>
        <taxon>Kickxellomycetes</taxon>
        <taxon>Kickxellales</taxon>
        <taxon>Kickxellaceae</taxon>
        <taxon>Linderina</taxon>
    </lineage>
</organism>
<protein>
    <submittedName>
        <fullName evidence="1">Uncharacterized protein</fullName>
    </submittedName>
</protein>
<dbReference type="Proteomes" id="UP001150603">
    <property type="component" value="Unassembled WGS sequence"/>
</dbReference>
<evidence type="ECO:0000313" key="1">
    <source>
        <dbReference type="EMBL" id="KAJ1936520.1"/>
    </source>
</evidence>
<sequence length="297" mass="33125">MEKIAELRRRRHRDMSENLSENLSEEGIDKSPLLSMDSAAVLPPEESSSSLLRAPSNGQKRKSAAAEDAKKELANSAGGEQFFNGGQLRTLLTRIDVEDITGEMDNLQLPPSQQQQQYSPPVSVKRQAVPQQSPRQSGVSRRATYQTNRNRRLSTLLSNEEVEDSKQSDEFCINIPRTSLGPMVVGYKRANTISSGIMRGLGQLRRRSKTVAQMLDGDSLDASGDDDMAERRMLRRKSDDDLDLQLAGHEAENQELRKELAGLHESVRALAKLAAANKFSAEAEEHRRELEQWLGSQ</sequence>
<accession>A0ACC1J407</accession>
<proteinExistence type="predicted"/>
<comment type="caution">
    <text evidence="1">The sequence shown here is derived from an EMBL/GenBank/DDBJ whole genome shotgun (WGS) entry which is preliminary data.</text>
</comment>
<gene>
    <name evidence="1" type="ORF">FBU59_005025</name>
</gene>
<evidence type="ECO:0000313" key="2">
    <source>
        <dbReference type="Proteomes" id="UP001150603"/>
    </source>
</evidence>
<name>A0ACC1J407_9FUNG</name>